<dbReference type="PRINTS" id="PR00922">
    <property type="entry name" value="DADACBPTASE3"/>
</dbReference>
<dbReference type="GO" id="GO:0009002">
    <property type="term" value="F:serine-type D-Ala-D-Ala carboxypeptidase activity"/>
    <property type="evidence" value="ECO:0007669"/>
    <property type="project" value="UniProtKB-EC"/>
</dbReference>
<reference evidence="4 5" key="1">
    <citation type="submission" date="2023-02" db="EMBL/GenBank/DDBJ databases">
        <title>Bacterial whole genomic sequence of Curvibacter sp. HBC61.</title>
        <authorList>
            <person name="Le V."/>
            <person name="Ko S.-R."/>
            <person name="Ahn C.-Y."/>
            <person name="Oh H.-M."/>
        </authorList>
    </citation>
    <scope>NUCLEOTIDE SEQUENCE [LARGE SCALE GENOMIC DNA]</scope>
    <source>
        <strain evidence="4 5">HBC61</strain>
    </source>
</reference>
<evidence type="ECO:0000256" key="3">
    <source>
        <dbReference type="SAM" id="MobiDB-lite"/>
    </source>
</evidence>
<organism evidence="4 5">
    <name type="scientific">Curvibacter cyanobacteriorum</name>
    <dbReference type="NCBI Taxonomy" id="3026422"/>
    <lineage>
        <taxon>Bacteria</taxon>
        <taxon>Pseudomonadati</taxon>
        <taxon>Pseudomonadota</taxon>
        <taxon>Betaproteobacteria</taxon>
        <taxon>Burkholderiales</taxon>
        <taxon>Comamonadaceae</taxon>
        <taxon>Curvibacter</taxon>
    </lineage>
</organism>
<dbReference type="InterPro" id="IPR000667">
    <property type="entry name" value="Peptidase_S13"/>
</dbReference>
<dbReference type="NCBIfam" id="TIGR00666">
    <property type="entry name" value="PBP4"/>
    <property type="match status" value="1"/>
</dbReference>
<keyword evidence="4" id="KW-0645">Protease</keyword>
<dbReference type="Pfam" id="PF02113">
    <property type="entry name" value="Peptidase_S13"/>
    <property type="match status" value="1"/>
</dbReference>
<evidence type="ECO:0000313" key="4">
    <source>
        <dbReference type="EMBL" id="MDD0839356.1"/>
    </source>
</evidence>
<dbReference type="Gene3D" id="3.40.710.10">
    <property type="entry name" value="DD-peptidase/beta-lactamase superfamily"/>
    <property type="match status" value="1"/>
</dbReference>
<sequence>MPSFHALFHALFRPLAARRLDRSGPRGRGPRATPSAPRRPVAWPPVAHALLAGALLCSTGLAAAQAALPPEIDAALTRSRLPRESVSLLVTELGPGKRPPRLALRANAPMNPASVMKLLTTQAALDLLGPAYSWTTPVYLDGSVRDGTLQGSLIIKGQGDPKLVMERLWLLLRRVQGLGIRQISGDIILDRSAFELPPSNPADFDGEPLKPYNAAPDALLINYRSLVLTLVPDASAGVAHVQLDPPLAGLSWTPSVPLIAGECGDWRTGLKAQVSDPNRISLMGGYPLSCGEKAWPQAYADPTSYSARAIAGLWQDVGGRLGGQVREGRVPAGLKPAFSLASPPLAEVIRDINKFSNNVMAQQLFLTLSLQQKGVGTPDGAREVMGQWWRSRFGDADAPLIDNGSGLSRDTRVSAQALARVLQAAWAGGTMPELLASLPLSGVDGTMRRWGQGQGNVVGAAHLKTGSLRDVTAVAGVVHGASGRRYALVALANHPQAGALRPVIEALIDWTARDQHLSTAP</sequence>
<comment type="caution">
    <text evidence="4">The sequence shown here is derived from an EMBL/GenBank/DDBJ whole genome shotgun (WGS) entry which is preliminary data.</text>
</comment>
<evidence type="ECO:0000256" key="1">
    <source>
        <dbReference type="ARBA" id="ARBA00006096"/>
    </source>
</evidence>
<dbReference type="Gene3D" id="3.50.80.20">
    <property type="entry name" value="D-Ala-D-Ala carboxypeptidase C, peptidase S13"/>
    <property type="match status" value="1"/>
</dbReference>
<dbReference type="EMBL" id="JAQSIP010000005">
    <property type="protein sequence ID" value="MDD0839356.1"/>
    <property type="molecule type" value="Genomic_DNA"/>
</dbReference>
<dbReference type="RefSeq" id="WP_273951805.1">
    <property type="nucleotide sequence ID" value="NZ_JAQSIP010000005.1"/>
</dbReference>
<evidence type="ECO:0000313" key="5">
    <source>
        <dbReference type="Proteomes" id="UP001528673"/>
    </source>
</evidence>
<protein>
    <submittedName>
        <fullName evidence="4">D-alanyl-D-alanine carboxypeptidase/D-alanyl-D-alanine-endopeptidase</fullName>
        <ecNumber evidence="4">3.4.16.4</ecNumber>
    </submittedName>
</protein>
<dbReference type="PANTHER" id="PTHR30023">
    <property type="entry name" value="D-ALANYL-D-ALANINE CARBOXYPEPTIDASE"/>
    <property type="match status" value="1"/>
</dbReference>
<keyword evidence="2 4" id="KW-0378">Hydrolase</keyword>
<dbReference type="Proteomes" id="UP001528673">
    <property type="component" value="Unassembled WGS sequence"/>
</dbReference>
<proteinExistence type="inferred from homology"/>
<evidence type="ECO:0000256" key="2">
    <source>
        <dbReference type="ARBA" id="ARBA00022801"/>
    </source>
</evidence>
<feature type="region of interest" description="Disordered" evidence="3">
    <location>
        <begin position="19"/>
        <end position="40"/>
    </location>
</feature>
<dbReference type="InterPro" id="IPR012338">
    <property type="entry name" value="Beta-lactam/transpept-like"/>
</dbReference>
<accession>A0ABT5MZ73</accession>
<dbReference type="PANTHER" id="PTHR30023:SF0">
    <property type="entry name" value="PENICILLIN-SENSITIVE CARBOXYPEPTIDASE A"/>
    <property type="match status" value="1"/>
</dbReference>
<comment type="similarity">
    <text evidence="1">Belongs to the peptidase S13 family.</text>
</comment>
<keyword evidence="5" id="KW-1185">Reference proteome</keyword>
<keyword evidence="4" id="KW-0121">Carboxypeptidase</keyword>
<dbReference type="SUPFAM" id="SSF56601">
    <property type="entry name" value="beta-lactamase/transpeptidase-like"/>
    <property type="match status" value="1"/>
</dbReference>
<dbReference type="EC" id="3.4.16.4" evidence="4"/>
<name>A0ABT5MZ73_9BURK</name>
<gene>
    <name evidence="4" type="primary">dacB</name>
    <name evidence="4" type="ORF">PSQ40_12295</name>
</gene>